<name>A0A381Z5P1_9ZZZZ</name>
<dbReference type="EMBL" id="UINC01019894">
    <property type="protein sequence ID" value="SVA84077.1"/>
    <property type="molecule type" value="Genomic_DNA"/>
</dbReference>
<organism evidence="2">
    <name type="scientific">marine metagenome</name>
    <dbReference type="NCBI Taxonomy" id="408172"/>
    <lineage>
        <taxon>unclassified sequences</taxon>
        <taxon>metagenomes</taxon>
        <taxon>ecological metagenomes</taxon>
    </lineage>
</organism>
<reference evidence="2" key="1">
    <citation type="submission" date="2018-05" db="EMBL/GenBank/DDBJ databases">
        <authorList>
            <person name="Lanie J.A."/>
            <person name="Ng W.-L."/>
            <person name="Kazmierczak K.M."/>
            <person name="Andrzejewski T.M."/>
            <person name="Davidsen T.M."/>
            <person name="Wayne K.J."/>
            <person name="Tettelin H."/>
            <person name="Glass J.I."/>
            <person name="Rusch D."/>
            <person name="Podicherti R."/>
            <person name="Tsui H.-C.T."/>
            <person name="Winkler M.E."/>
        </authorList>
    </citation>
    <scope>NUCLEOTIDE SEQUENCE</scope>
</reference>
<sequence length="74" mass="7822">MPRIGSLFVITTEHVLVTVLALLLTASVVSGQSPSMPSTLRYGSGLIDIPVSSVLPHMAVTGTFSGFFMDVSKR</sequence>
<keyword evidence="1" id="KW-0812">Transmembrane</keyword>
<dbReference type="AlphaFoldDB" id="A0A381Z5P1"/>
<keyword evidence="1" id="KW-0472">Membrane</keyword>
<feature type="non-terminal residue" evidence="2">
    <location>
        <position position="74"/>
    </location>
</feature>
<keyword evidence="1" id="KW-1133">Transmembrane helix</keyword>
<protein>
    <submittedName>
        <fullName evidence="2">Uncharacterized protein</fullName>
    </submittedName>
</protein>
<gene>
    <name evidence="2" type="ORF">METZ01_LOCUS136931</name>
</gene>
<accession>A0A381Z5P1</accession>
<evidence type="ECO:0000256" key="1">
    <source>
        <dbReference type="SAM" id="Phobius"/>
    </source>
</evidence>
<proteinExistence type="predicted"/>
<feature type="transmembrane region" description="Helical" evidence="1">
    <location>
        <begin position="47"/>
        <end position="69"/>
    </location>
</feature>
<evidence type="ECO:0000313" key="2">
    <source>
        <dbReference type="EMBL" id="SVA84077.1"/>
    </source>
</evidence>